<dbReference type="InterPro" id="IPR004838">
    <property type="entry name" value="NHTrfase_class1_PyrdxlP-BS"/>
</dbReference>
<evidence type="ECO:0000259" key="4">
    <source>
        <dbReference type="Pfam" id="PF00155"/>
    </source>
</evidence>
<dbReference type="PANTHER" id="PTHR42885">
    <property type="entry name" value="HISTIDINOL-PHOSPHATE AMINOTRANSFERASE-RELATED"/>
    <property type="match status" value="1"/>
</dbReference>
<dbReference type="NCBIfam" id="NF005915">
    <property type="entry name" value="PRK07908.1"/>
    <property type="match status" value="1"/>
</dbReference>
<dbReference type="Pfam" id="PF00155">
    <property type="entry name" value="Aminotran_1_2"/>
    <property type="match status" value="1"/>
</dbReference>
<comment type="similarity">
    <text evidence="3">Belongs to the class-I pyridoxal-phosphate-dependent aminotransferase family.</text>
</comment>
<evidence type="ECO:0000256" key="2">
    <source>
        <dbReference type="ARBA" id="ARBA00022898"/>
    </source>
</evidence>
<evidence type="ECO:0000313" key="6">
    <source>
        <dbReference type="EMBL" id="GMA19385.1"/>
    </source>
</evidence>
<comment type="cofactor">
    <cofactor evidence="1 3">
        <name>pyridoxal 5'-phosphate</name>
        <dbReference type="ChEBI" id="CHEBI:597326"/>
    </cofactor>
</comment>
<dbReference type="Gene3D" id="3.90.1150.10">
    <property type="entry name" value="Aspartate Aminotransferase, domain 1"/>
    <property type="match status" value="1"/>
</dbReference>
<dbReference type="EC" id="2.6.1.-" evidence="3"/>
<accession>A0ABQ6HMM0</accession>
<keyword evidence="3" id="KW-0032">Aminotransferase</keyword>
<dbReference type="Gene3D" id="3.40.640.10">
    <property type="entry name" value="Type I PLP-dependent aspartate aminotransferase-like (Major domain)"/>
    <property type="match status" value="1"/>
</dbReference>
<dbReference type="InterPro" id="IPR004839">
    <property type="entry name" value="Aminotransferase_I/II_large"/>
</dbReference>
<reference evidence="7" key="1">
    <citation type="journal article" date="2019" name="Int. J. Syst. Evol. Microbiol.">
        <title>The Global Catalogue of Microorganisms (GCM) 10K type strain sequencing project: providing services to taxonomists for standard genome sequencing and annotation.</title>
        <authorList>
            <consortium name="The Broad Institute Genomics Platform"/>
            <consortium name="The Broad Institute Genome Sequencing Center for Infectious Disease"/>
            <person name="Wu L."/>
            <person name="Ma J."/>
        </authorList>
    </citation>
    <scope>NUCLEOTIDE SEQUENCE [LARGE SCALE GENOMIC DNA]</scope>
    <source>
        <strain evidence="7">NBRC 105830</strain>
    </source>
</reference>
<dbReference type="InterPro" id="IPR036518">
    <property type="entry name" value="CobE/GbiG_C_sf"/>
</dbReference>
<dbReference type="Gene3D" id="3.30.420.180">
    <property type="entry name" value="CobE/GbiG C-terminal domain"/>
    <property type="match status" value="1"/>
</dbReference>
<evidence type="ECO:0000256" key="1">
    <source>
        <dbReference type="ARBA" id="ARBA00001933"/>
    </source>
</evidence>
<dbReference type="SUPFAM" id="SSF53383">
    <property type="entry name" value="PLP-dependent transferases"/>
    <property type="match status" value="1"/>
</dbReference>
<evidence type="ECO:0000256" key="3">
    <source>
        <dbReference type="RuleBase" id="RU000481"/>
    </source>
</evidence>
<keyword evidence="2" id="KW-0663">Pyridoxal phosphate</keyword>
<dbReference type="EMBL" id="BSUJ01000001">
    <property type="protein sequence ID" value="GMA19385.1"/>
    <property type="molecule type" value="Genomic_DNA"/>
</dbReference>
<dbReference type="InterPro" id="IPR015424">
    <property type="entry name" value="PyrdxlP-dep_Trfase"/>
</dbReference>
<dbReference type="InterPro" id="IPR015422">
    <property type="entry name" value="PyrdxlP-dep_Trfase_small"/>
</dbReference>
<dbReference type="PROSITE" id="PS00105">
    <property type="entry name" value="AA_TRANSFER_CLASS_1"/>
    <property type="match status" value="1"/>
</dbReference>
<evidence type="ECO:0000313" key="7">
    <source>
        <dbReference type="Proteomes" id="UP001157109"/>
    </source>
</evidence>
<dbReference type="Proteomes" id="UP001157109">
    <property type="component" value="Unassembled WGS sequence"/>
</dbReference>
<gene>
    <name evidence="6" type="ORF">GCM10025862_14060</name>
</gene>
<dbReference type="CDD" id="cd00609">
    <property type="entry name" value="AAT_like"/>
    <property type="match status" value="1"/>
</dbReference>
<proteinExistence type="inferred from homology"/>
<dbReference type="PANTHER" id="PTHR42885:SF1">
    <property type="entry name" value="THREONINE-PHOSPHATE DECARBOXYLASE"/>
    <property type="match status" value="1"/>
</dbReference>
<name>A0ABQ6HMM0_9MICO</name>
<dbReference type="InterPro" id="IPR002750">
    <property type="entry name" value="CobE/GbiG_C"/>
</dbReference>
<dbReference type="SUPFAM" id="SSF159664">
    <property type="entry name" value="CobE/GbiG C-terminal domain-like"/>
    <property type="match status" value="1"/>
</dbReference>
<dbReference type="Pfam" id="PF01890">
    <property type="entry name" value="CbiG_C"/>
    <property type="match status" value="1"/>
</dbReference>
<feature type="domain" description="CobE/GbiG C-terminal" evidence="5">
    <location>
        <begin position="3"/>
        <end position="79"/>
    </location>
</feature>
<keyword evidence="3" id="KW-0808">Transferase</keyword>
<comment type="caution">
    <text evidence="6">The sequence shown here is derived from an EMBL/GenBank/DDBJ whole genome shotgun (WGS) entry which is preliminary data.</text>
</comment>
<evidence type="ECO:0000259" key="5">
    <source>
        <dbReference type="Pfam" id="PF01890"/>
    </source>
</evidence>
<keyword evidence="7" id="KW-1185">Reference proteome</keyword>
<sequence>MTTSTRASSRPAVIELASACRAPLVPHAEAVLAGQPAPHPSEAAARAVGTSSVAEASVLASGARLVLGKRASAHFTVAVGELVERDPAGLEHQTDVAHQADLEHHGLEHRGLEHHGLEHHDLEHHGDVEARGARLDLAVNVAVPSPPPFVAQAIERALPQLAVYPDQGPTTRRAAHHLQLEPDRLLLTNGAAQAFSLLAHARRWTEALIVQPQFTEPEAALRAADVPVQHHVLSAEDRFSLRPDLVPTAPDLVVVGHPVNPTSVLFDRSDVLALRRPGRVLVVDEAFIDASSDPSQSLLQDRSLFDPEVAEREGEVVVVRSLTKTYGLAGLRAGLVVSTPALVERLERLQGHWSVNALALSAVDAVLTDEGDAFAQQTARRLHRNALHIAAALSDAGLQVVPPNAPFVLARHDQARLLRVRLRDKGIAVRRGDTFPGLGPQWLRFAARDPEVVEELTATLRPILDELGR</sequence>
<protein>
    <recommendedName>
        <fullName evidence="3">Aminotransferase</fullName>
        <ecNumber evidence="3">2.6.1.-</ecNumber>
    </recommendedName>
</protein>
<dbReference type="InterPro" id="IPR015421">
    <property type="entry name" value="PyrdxlP-dep_Trfase_major"/>
</dbReference>
<organism evidence="6 7">
    <name type="scientific">Arsenicicoccus piscis</name>
    <dbReference type="NCBI Taxonomy" id="673954"/>
    <lineage>
        <taxon>Bacteria</taxon>
        <taxon>Bacillati</taxon>
        <taxon>Actinomycetota</taxon>
        <taxon>Actinomycetes</taxon>
        <taxon>Micrococcales</taxon>
        <taxon>Intrasporangiaceae</taxon>
        <taxon>Arsenicicoccus</taxon>
    </lineage>
</organism>
<feature type="domain" description="Aminotransferase class I/classII large" evidence="4">
    <location>
        <begin position="136"/>
        <end position="458"/>
    </location>
</feature>